<keyword evidence="3" id="KW-1185">Reference proteome</keyword>
<proteinExistence type="predicted"/>
<evidence type="ECO:0000313" key="3">
    <source>
        <dbReference type="Proteomes" id="UP000249499"/>
    </source>
</evidence>
<sequence>MENDATEAFEHTEHAQHAAHSGNSFLSRVAVSIAILAVLAASAGSLETIESGAATAARSEAVLFQNKATDNWNFFEAKSLKKNMYDIAAAQGGAAAGDWQAQARRNETESQDAAKTAKEFEVRSEQSNVEATRHEGRHHFLTVATTFLHIAIAIATIAIITGGQRWPWYASLALGVVGTVITAVAYLP</sequence>
<dbReference type="AlphaFoldDB" id="A0AAF1KQ35"/>
<keyword evidence="1" id="KW-0472">Membrane</keyword>
<reference evidence="3" key="2">
    <citation type="journal article" date="2023" name="MicrobiologyOpen">
        <title>Genomics of the tumorigenes clade of the family Rhizobiaceae and description of Rhizobium rhododendri sp. nov.</title>
        <authorList>
            <person name="Kuzmanovic N."/>
            <person name="diCenzo G.C."/>
            <person name="Bunk B."/>
            <person name="Sproeer C."/>
            <person name="Fruehling A."/>
            <person name="Neumann-Schaal M."/>
            <person name="Overmann J."/>
            <person name="Smalla K."/>
        </authorList>
    </citation>
    <scope>NUCLEOTIDE SEQUENCE [LARGE SCALE GENOMIC DNA]</scope>
    <source>
        <strain evidence="3">1078</strain>
        <plasmid evidence="3">unnamed3</plasmid>
    </source>
</reference>
<keyword evidence="1" id="KW-0812">Transmembrane</keyword>
<reference evidence="2 3" key="1">
    <citation type="journal article" date="2018" name="Sci. Rep.">
        <title>Rhizobium tumorigenes sp. nov., a novel plant tumorigenic bacterium isolated from cane gall tumors on thornless blackberry.</title>
        <authorList>
            <person name="Kuzmanovi N."/>
            <person name="Smalla K."/>
            <person name="Gronow S."/>
            <person name="PuBawska J."/>
        </authorList>
    </citation>
    <scope>NUCLEOTIDE SEQUENCE [LARGE SCALE GENOMIC DNA]</scope>
    <source>
        <strain evidence="2 3">1078</strain>
    </source>
</reference>
<keyword evidence="1" id="KW-1133">Transmembrane helix</keyword>
<evidence type="ECO:0000256" key="1">
    <source>
        <dbReference type="SAM" id="Phobius"/>
    </source>
</evidence>
<dbReference type="EMBL" id="CP117260">
    <property type="protein sequence ID" value="WFR99288.1"/>
    <property type="molecule type" value="Genomic_DNA"/>
</dbReference>
<organism evidence="2 3">
    <name type="scientific">Rhizobium tumorigenes</name>
    <dbReference type="NCBI Taxonomy" id="2041385"/>
    <lineage>
        <taxon>Bacteria</taxon>
        <taxon>Pseudomonadati</taxon>
        <taxon>Pseudomonadota</taxon>
        <taxon>Alphaproteobacteria</taxon>
        <taxon>Hyphomicrobiales</taxon>
        <taxon>Rhizobiaceae</taxon>
        <taxon>Rhizobium/Agrobacterium group</taxon>
        <taxon>Rhizobium</taxon>
    </lineage>
</organism>
<dbReference type="RefSeq" id="WP_111218637.1">
    <property type="nucleotide sequence ID" value="NZ_CP117260.1"/>
</dbReference>
<feature type="transmembrane region" description="Helical" evidence="1">
    <location>
        <begin position="166"/>
        <end position="187"/>
    </location>
</feature>
<dbReference type="Pfam" id="PF14235">
    <property type="entry name" value="DUF4337"/>
    <property type="match status" value="1"/>
</dbReference>
<geneLocation type="plasmid" evidence="2 3">
    <name>unnamed3</name>
</geneLocation>
<protein>
    <submittedName>
        <fullName evidence="2">DUF4337 family protein</fullName>
    </submittedName>
</protein>
<evidence type="ECO:0000313" key="2">
    <source>
        <dbReference type="EMBL" id="WFR99288.1"/>
    </source>
</evidence>
<dbReference type="InterPro" id="IPR025570">
    <property type="entry name" value="DUF4337"/>
</dbReference>
<gene>
    <name evidence="2" type="ORF">PR017_28280</name>
</gene>
<dbReference type="Proteomes" id="UP000249499">
    <property type="component" value="Plasmid unnamed3"/>
</dbReference>
<accession>A0AAF1KQ35</accession>
<keyword evidence="2" id="KW-0614">Plasmid</keyword>
<feature type="transmembrane region" description="Helical" evidence="1">
    <location>
        <begin position="140"/>
        <end position="160"/>
    </location>
</feature>
<feature type="transmembrane region" description="Helical" evidence="1">
    <location>
        <begin position="29"/>
        <end position="49"/>
    </location>
</feature>
<name>A0AAF1KQ35_9HYPH</name>
<dbReference type="KEGG" id="rtu:PR017_28280"/>